<comment type="caution">
    <text evidence="2">The sequence shown here is derived from an EMBL/GenBank/DDBJ whole genome shotgun (WGS) entry which is preliminary data.</text>
</comment>
<dbReference type="AlphaFoldDB" id="A0A1F6V6B9"/>
<organism evidence="2 3">
    <name type="scientific">Candidatus Nomurabacteria bacterium RIFCSPHIGHO2_01_FULL_40_24b</name>
    <dbReference type="NCBI Taxonomy" id="1801739"/>
    <lineage>
        <taxon>Bacteria</taxon>
        <taxon>Candidatus Nomuraibacteriota</taxon>
    </lineage>
</organism>
<reference evidence="2 3" key="1">
    <citation type="journal article" date="2016" name="Nat. Commun.">
        <title>Thousands of microbial genomes shed light on interconnected biogeochemical processes in an aquifer system.</title>
        <authorList>
            <person name="Anantharaman K."/>
            <person name="Brown C.T."/>
            <person name="Hug L.A."/>
            <person name="Sharon I."/>
            <person name="Castelle C.J."/>
            <person name="Probst A.J."/>
            <person name="Thomas B.C."/>
            <person name="Singh A."/>
            <person name="Wilkins M.J."/>
            <person name="Karaoz U."/>
            <person name="Brodie E.L."/>
            <person name="Williams K.H."/>
            <person name="Hubbard S.S."/>
            <person name="Banfield J.F."/>
        </authorList>
    </citation>
    <scope>NUCLEOTIDE SEQUENCE [LARGE SCALE GENOMIC DNA]</scope>
</reference>
<sequence>MEERIKNLEKEVEEIKERNARVEDDKGWEISYTRWLFIAVSTYIVAGVWLVVIHDSFPWLKAFVPSAGYLLSTQSLPFIKKWWKKNHNK</sequence>
<dbReference type="Proteomes" id="UP000177370">
    <property type="component" value="Unassembled WGS sequence"/>
</dbReference>
<keyword evidence="1" id="KW-0812">Transmembrane</keyword>
<evidence type="ECO:0000313" key="3">
    <source>
        <dbReference type="Proteomes" id="UP000177370"/>
    </source>
</evidence>
<proteinExistence type="predicted"/>
<accession>A0A1F6V6B9</accession>
<protein>
    <recommendedName>
        <fullName evidence="4">2TM domain-containing protein</fullName>
    </recommendedName>
</protein>
<feature type="transmembrane region" description="Helical" evidence="1">
    <location>
        <begin position="35"/>
        <end position="53"/>
    </location>
</feature>
<keyword evidence="1" id="KW-0472">Membrane</keyword>
<dbReference type="EMBL" id="MFTP01000022">
    <property type="protein sequence ID" value="OGI65250.1"/>
    <property type="molecule type" value="Genomic_DNA"/>
</dbReference>
<keyword evidence="1" id="KW-1133">Transmembrane helix</keyword>
<evidence type="ECO:0000256" key="1">
    <source>
        <dbReference type="SAM" id="Phobius"/>
    </source>
</evidence>
<evidence type="ECO:0000313" key="2">
    <source>
        <dbReference type="EMBL" id="OGI65250.1"/>
    </source>
</evidence>
<gene>
    <name evidence="2" type="ORF">A2647_04895</name>
</gene>
<name>A0A1F6V6B9_9BACT</name>
<evidence type="ECO:0008006" key="4">
    <source>
        <dbReference type="Google" id="ProtNLM"/>
    </source>
</evidence>